<dbReference type="Pfam" id="PF00583">
    <property type="entry name" value="Acetyltransf_1"/>
    <property type="match status" value="1"/>
</dbReference>
<reference evidence="5" key="1">
    <citation type="journal article" date="2013" name="Genome Announc.">
        <title>Draft genome sequence of the ascomycete Phaeoacremonium aleophilum strain UCR-PA7, a causal agent of the esca disease complex in grapevines.</title>
        <authorList>
            <person name="Blanco-Ulate B."/>
            <person name="Rolshausen P."/>
            <person name="Cantu D."/>
        </authorList>
    </citation>
    <scope>NUCLEOTIDE SEQUENCE [LARGE SCALE GENOMIC DNA]</scope>
    <source>
        <strain evidence="5">UCR-PA7</strain>
    </source>
</reference>
<keyword evidence="2" id="KW-0012">Acyltransferase</keyword>
<keyword evidence="1 4" id="KW-0808">Transferase</keyword>
<evidence type="ECO:0000256" key="1">
    <source>
        <dbReference type="ARBA" id="ARBA00022679"/>
    </source>
</evidence>
<protein>
    <submittedName>
        <fullName evidence="4">Putative n-acetyltransferase gcn5 protein</fullName>
    </submittedName>
</protein>
<evidence type="ECO:0000313" key="5">
    <source>
        <dbReference type="Proteomes" id="UP000014074"/>
    </source>
</evidence>
<dbReference type="eggNOG" id="ENOG502T35K">
    <property type="taxonomic scope" value="Eukaryota"/>
</dbReference>
<dbReference type="InterPro" id="IPR000182">
    <property type="entry name" value="GNAT_dom"/>
</dbReference>
<keyword evidence="5" id="KW-1185">Reference proteome</keyword>
<dbReference type="PANTHER" id="PTHR43877:SF2">
    <property type="entry name" value="AMINOALKYLPHOSPHONATE N-ACETYLTRANSFERASE-RELATED"/>
    <property type="match status" value="1"/>
</dbReference>
<dbReference type="SUPFAM" id="SSF55729">
    <property type="entry name" value="Acyl-CoA N-acyltransferases (Nat)"/>
    <property type="match status" value="1"/>
</dbReference>
<dbReference type="Gene3D" id="3.40.630.30">
    <property type="match status" value="1"/>
</dbReference>
<organism evidence="4 5">
    <name type="scientific">Phaeoacremonium minimum (strain UCR-PA7)</name>
    <name type="common">Esca disease fungus</name>
    <name type="synonym">Togninia minima</name>
    <dbReference type="NCBI Taxonomy" id="1286976"/>
    <lineage>
        <taxon>Eukaryota</taxon>
        <taxon>Fungi</taxon>
        <taxon>Dikarya</taxon>
        <taxon>Ascomycota</taxon>
        <taxon>Pezizomycotina</taxon>
        <taxon>Sordariomycetes</taxon>
        <taxon>Sordariomycetidae</taxon>
        <taxon>Togniniales</taxon>
        <taxon>Togniniaceae</taxon>
        <taxon>Phaeoacremonium</taxon>
    </lineage>
</organism>
<dbReference type="PROSITE" id="PS51186">
    <property type="entry name" value="GNAT"/>
    <property type="match status" value="1"/>
</dbReference>
<dbReference type="InterPro" id="IPR050832">
    <property type="entry name" value="Bact_Acetyltransf"/>
</dbReference>
<dbReference type="InterPro" id="IPR016181">
    <property type="entry name" value="Acyl_CoA_acyltransferase"/>
</dbReference>
<proteinExistence type="predicted"/>
<gene>
    <name evidence="4" type="ORF">UCRPA7_5259</name>
</gene>
<dbReference type="PANTHER" id="PTHR43877">
    <property type="entry name" value="AMINOALKYLPHOSPHONATE N-ACETYLTRANSFERASE-RELATED-RELATED"/>
    <property type="match status" value="1"/>
</dbReference>
<dbReference type="EMBL" id="KB933176">
    <property type="protein sequence ID" value="EON99233.1"/>
    <property type="molecule type" value="Genomic_DNA"/>
</dbReference>
<dbReference type="KEGG" id="tmn:UCRPA7_5259"/>
<accession>R8BIS8</accession>
<sequence>MPHEGDNGVAGAARRREADTLRHLASIKSTTKDAGLVLSRLVSANDVAARLLSLRTLLQACVNEDPSMSSIGFLAPLSDAQADEYWTAIGSLLDRPQPSVFLFVVTSPSPSSALSIDDNDNDNDKTAPATAAVAGETAVLGTIQVLTIPKANHSHRAEVAKLLVRPSARRMGLASMLMAHAEAFAKHTLGKKLLTLDTMSTTPARDFYLRTGWTEWGQCPSYAAMADGSLGMTSFFHKFLE</sequence>
<dbReference type="RefSeq" id="XP_007915997.1">
    <property type="nucleotide sequence ID" value="XM_007917806.1"/>
</dbReference>
<evidence type="ECO:0000313" key="4">
    <source>
        <dbReference type="EMBL" id="EON99233.1"/>
    </source>
</evidence>
<dbReference type="Proteomes" id="UP000014074">
    <property type="component" value="Unassembled WGS sequence"/>
</dbReference>
<evidence type="ECO:0000256" key="2">
    <source>
        <dbReference type="ARBA" id="ARBA00023315"/>
    </source>
</evidence>
<dbReference type="GeneID" id="19325794"/>
<feature type="domain" description="N-acetyltransferase" evidence="3">
    <location>
        <begin position="75"/>
        <end position="237"/>
    </location>
</feature>
<dbReference type="HOGENOM" id="CLU_077728_1_0_1"/>
<dbReference type="OrthoDB" id="41532at2759"/>
<dbReference type="AlphaFoldDB" id="R8BIS8"/>
<name>R8BIS8_PHAM7</name>
<evidence type="ECO:0000259" key="3">
    <source>
        <dbReference type="PROSITE" id="PS51186"/>
    </source>
</evidence>
<dbReference type="GO" id="GO:0016747">
    <property type="term" value="F:acyltransferase activity, transferring groups other than amino-acyl groups"/>
    <property type="evidence" value="ECO:0007669"/>
    <property type="project" value="InterPro"/>
</dbReference>
<dbReference type="CDD" id="cd04301">
    <property type="entry name" value="NAT_SF"/>
    <property type="match status" value="1"/>
</dbReference>